<dbReference type="AlphaFoldDB" id="A0A4Q9MK08"/>
<dbReference type="OMA" id="YTIQDGG"/>
<protein>
    <recommendedName>
        <fullName evidence="1">CCL2-like lectin domain-containing protein</fullName>
    </recommendedName>
</protein>
<dbReference type="InterPro" id="IPR048746">
    <property type="entry name" value="CCL2-like_lectin"/>
</dbReference>
<gene>
    <name evidence="2" type="ORF">BD311DRAFT_762554</name>
</gene>
<organism evidence="2">
    <name type="scientific">Dichomitus squalens</name>
    <dbReference type="NCBI Taxonomy" id="114155"/>
    <lineage>
        <taxon>Eukaryota</taxon>
        <taxon>Fungi</taxon>
        <taxon>Dikarya</taxon>
        <taxon>Basidiomycota</taxon>
        <taxon>Agaricomycotina</taxon>
        <taxon>Agaricomycetes</taxon>
        <taxon>Polyporales</taxon>
        <taxon>Polyporaceae</taxon>
        <taxon>Dichomitus</taxon>
    </lineage>
</organism>
<sequence length="139" mass="14987">MSSLPDGDYFIINRALGYTGAKLAITFNGVNQYAAVEPLASPPIQTQIWTIKVSRDKKTFSVTPKGASTDEAGWGSQGSVRVLPAGGYVWSFQDNGDGIIIQDGGLTVYWFVGQAEPGQRVQIGDDKGQPGHRWVLEKA</sequence>
<name>A0A4Q9MK08_9APHY</name>
<dbReference type="Gene3D" id="2.80.10.50">
    <property type="match status" value="1"/>
</dbReference>
<feature type="domain" description="CCL2-like lectin" evidence="1">
    <location>
        <begin position="7"/>
        <end position="134"/>
    </location>
</feature>
<proteinExistence type="predicted"/>
<evidence type="ECO:0000313" key="2">
    <source>
        <dbReference type="EMBL" id="TBU26391.1"/>
    </source>
</evidence>
<accession>A0A4Q9MK08</accession>
<dbReference type="CDD" id="cd23715">
    <property type="entry name" value="beta-trefoil_Ricin_CCL2"/>
    <property type="match status" value="1"/>
</dbReference>
<dbReference type="Proteomes" id="UP000292957">
    <property type="component" value="Unassembled WGS sequence"/>
</dbReference>
<evidence type="ECO:0000259" key="1">
    <source>
        <dbReference type="Pfam" id="PF21595"/>
    </source>
</evidence>
<dbReference type="EMBL" id="ML143446">
    <property type="protein sequence ID" value="TBU26391.1"/>
    <property type="molecule type" value="Genomic_DNA"/>
</dbReference>
<reference evidence="2" key="1">
    <citation type="submission" date="2019-01" db="EMBL/GenBank/DDBJ databases">
        <title>Draft genome sequences of three monokaryotic isolates of the white-rot basidiomycete fungus Dichomitus squalens.</title>
        <authorList>
            <consortium name="DOE Joint Genome Institute"/>
            <person name="Lopez S.C."/>
            <person name="Andreopoulos B."/>
            <person name="Pangilinan J."/>
            <person name="Lipzen A."/>
            <person name="Riley R."/>
            <person name="Ahrendt S."/>
            <person name="Ng V."/>
            <person name="Barry K."/>
            <person name="Daum C."/>
            <person name="Grigoriev I.V."/>
            <person name="Hilden K.S."/>
            <person name="Makela M.R."/>
            <person name="de Vries R.P."/>
        </authorList>
    </citation>
    <scope>NUCLEOTIDE SEQUENCE [LARGE SCALE GENOMIC DNA]</scope>
    <source>
        <strain evidence="2">OM18370.1</strain>
    </source>
</reference>
<dbReference type="Pfam" id="PF21595">
    <property type="entry name" value="CCL2-like"/>
    <property type="match status" value="1"/>
</dbReference>